<dbReference type="EC" id="5.2.1.8" evidence="5"/>
<organism evidence="7 8">
    <name type="scientific">Eiseniibacteriota bacterium</name>
    <dbReference type="NCBI Taxonomy" id="2212470"/>
    <lineage>
        <taxon>Bacteria</taxon>
        <taxon>Candidatus Eiseniibacteriota</taxon>
    </lineage>
</organism>
<dbReference type="Gene3D" id="2.40.100.10">
    <property type="entry name" value="Cyclophilin-like"/>
    <property type="match status" value="1"/>
</dbReference>
<dbReference type="Pfam" id="PF00160">
    <property type="entry name" value="Pro_isomerase"/>
    <property type="match status" value="1"/>
</dbReference>
<sequence length="148" mass="15764">MVTNKGPILIKFMPEVAPMHVTNFIYLAKLGFYDGLKFHRVITGFMAQGGCPLGNGTGGPGYQFAGEFNPAVKHDKAGRLSMANAGPGTDGSQFFLTFVPTPWLDGKHSIFGEVVEGTDVLKKLEGAGSQSGATSEPVKMEKVTIEVK</sequence>
<comment type="catalytic activity">
    <reaction evidence="5">
        <text>[protein]-peptidylproline (omega=180) = [protein]-peptidylproline (omega=0)</text>
        <dbReference type="Rhea" id="RHEA:16237"/>
        <dbReference type="Rhea" id="RHEA-COMP:10747"/>
        <dbReference type="Rhea" id="RHEA-COMP:10748"/>
        <dbReference type="ChEBI" id="CHEBI:83833"/>
        <dbReference type="ChEBI" id="CHEBI:83834"/>
        <dbReference type="EC" id="5.2.1.8"/>
    </reaction>
</comment>
<dbReference type="InterPro" id="IPR024936">
    <property type="entry name" value="Cyclophilin-type_PPIase"/>
</dbReference>
<comment type="function">
    <text evidence="1 5">PPIases accelerate the folding of proteins. It catalyzes the cis-trans isomerization of proline imidic peptide bonds in oligopeptides.</text>
</comment>
<evidence type="ECO:0000256" key="5">
    <source>
        <dbReference type="RuleBase" id="RU363019"/>
    </source>
</evidence>
<evidence type="ECO:0000259" key="6">
    <source>
        <dbReference type="PROSITE" id="PS50072"/>
    </source>
</evidence>
<gene>
    <name evidence="7" type="ORF">E6K72_05425</name>
</gene>
<evidence type="ECO:0000256" key="2">
    <source>
        <dbReference type="ARBA" id="ARBA00007365"/>
    </source>
</evidence>
<comment type="similarity">
    <text evidence="2 5">Belongs to the cyclophilin-type PPIase family.</text>
</comment>
<dbReference type="GO" id="GO:0003755">
    <property type="term" value="F:peptidyl-prolyl cis-trans isomerase activity"/>
    <property type="evidence" value="ECO:0007669"/>
    <property type="project" value="UniProtKB-UniRule"/>
</dbReference>
<dbReference type="PIRSF" id="PIRSF001467">
    <property type="entry name" value="Peptidylpro_ismrse"/>
    <property type="match status" value="1"/>
</dbReference>
<dbReference type="InterPro" id="IPR002130">
    <property type="entry name" value="Cyclophilin-type_PPIase_dom"/>
</dbReference>
<name>A0A538SY20_UNCEI</name>
<dbReference type="Proteomes" id="UP000317716">
    <property type="component" value="Unassembled WGS sequence"/>
</dbReference>
<dbReference type="AlphaFoldDB" id="A0A538SY20"/>
<dbReference type="EMBL" id="VBOS01000181">
    <property type="protein sequence ID" value="TMQ56286.1"/>
    <property type="molecule type" value="Genomic_DNA"/>
</dbReference>
<dbReference type="SUPFAM" id="SSF50891">
    <property type="entry name" value="Cyclophilin-like"/>
    <property type="match status" value="1"/>
</dbReference>
<dbReference type="PROSITE" id="PS00170">
    <property type="entry name" value="CSA_PPIASE_1"/>
    <property type="match status" value="1"/>
</dbReference>
<keyword evidence="4 5" id="KW-0413">Isomerase</keyword>
<dbReference type="GO" id="GO:0006457">
    <property type="term" value="P:protein folding"/>
    <property type="evidence" value="ECO:0007669"/>
    <property type="project" value="InterPro"/>
</dbReference>
<evidence type="ECO:0000256" key="1">
    <source>
        <dbReference type="ARBA" id="ARBA00002388"/>
    </source>
</evidence>
<feature type="domain" description="PPIase cyclophilin-type" evidence="6">
    <location>
        <begin position="1"/>
        <end position="148"/>
    </location>
</feature>
<evidence type="ECO:0000256" key="4">
    <source>
        <dbReference type="ARBA" id="ARBA00023235"/>
    </source>
</evidence>
<dbReference type="InterPro" id="IPR029000">
    <property type="entry name" value="Cyclophilin-like_dom_sf"/>
</dbReference>
<dbReference type="InterPro" id="IPR044666">
    <property type="entry name" value="Cyclophilin_A-like"/>
</dbReference>
<protein>
    <recommendedName>
        <fullName evidence="5">Peptidyl-prolyl cis-trans isomerase</fullName>
        <shortName evidence="5">PPIase</shortName>
        <ecNumber evidence="5">5.2.1.8</ecNumber>
    </recommendedName>
</protein>
<evidence type="ECO:0000256" key="3">
    <source>
        <dbReference type="ARBA" id="ARBA00023110"/>
    </source>
</evidence>
<dbReference type="PANTHER" id="PTHR45625">
    <property type="entry name" value="PEPTIDYL-PROLYL CIS-TRANS ISOMERASE-RELATED"/>
    <property type="match status" value="1"/>
</dbReference>
<dbReference type="PRINTS" id="PR00153">
    <property type="entry name" value="CSAPPISMRASE"/>
</dbReference>
<dbReference type="PROSITE" id="PS50072">
    <property type="entry name" value="CSA_PPIASE_2"/>
    <property type="match status" value="1"/>
</dbReference>
<keyword evidence="3 5" id="KW-0697">Rotamase</keyword>
<proteinExistence type="inferred from homology"/>
<dbReference type="PANTHER" id="PTHR45625:SF4">
    <property type="entry name" value="PEPTIDYLPROLYL ISOMERASE DOMAIN AND WD REPEAT-CONTAINING PROTEIN 1"/>
    <property type="match status" value="1"/>
</dbReference>
<evidence type="ECO:0000313" key="7">
    <source>
        <dbReference type="EMBL" id="TMQ56286.1"/>
    </source>
</evidence>
<dbReference type="InterPro" id="IPR020892">
    <property type="entry name" value="Cyclophilin-type_PPIase_CS"/>
</dbReference>
<evidence type="ECO:0000313" key="8">
    <source>
        <dbReference type="Proteomes" id="UP000317716"/>
    </source>
</evidence>
<dbReference type="CDD" id="cd00317">
    <property type="entry name" value="cyclophilin"/>
    <property type="match status" value="1"/>
</dbReference>
<comment type="caution">
    <text evidence="7">The sequence shown here is derived from an EMBL/GenBank/DDBJ whole genome shotgun (WGS) entry which is preliminary data.</text>
</comment>
<accession>A0A538SY20</accession>
<reference evidence="7 8" key="1">
    <citation type="journal article" date="2019" name="Nat. Microbiol.">
        <title>Mediterranean grassland soil C-N compound turnover is dependent on rainfall and depth, and is mediated by genomically divergent microorganisms.</title>
        <authorList>
            <person name="Diamond S."/>
            <person name="Andeer P.F."/>
            <person name="Li Z."/>
            <person name="Crits-Christoph A."/>
            <person name="Burstein D."/>
            <person name="Anantharaman K."/>
            <person name="Lane K.R."/>
            <person name="Thomas B.C."/>
            <person name="Pan C."/>
            <person name="Northen T.R."/>
            <person name="Banfield J.F."/>
        </authorList>
    </citation>
    <scope>NUCLEOTIDE SEQUENCE [LARGE SCALE GENOMIC DNA]</scope>
    <source>
        <strain evidence="7">WS_2</strain>
    </source>
</reference>